<dbReference type="PROSITE" id="PS00356">
    <property type="entry name" value="HTH_LACI_1"/>
    <property type="match status" value="1"/>
</dbReference>
<dbReference type="InterPro" id="IPR028082">
    <property type="entry name" value="Peripla_BP_I"/>
</dbReference>
<dbReference type="PRINTS" id="PR00036">
    <property type="entry name" value="HTHLACI"/>
</dbReference>
<gene>
    <name evidence="5" type="ORF">MUDAN_MDHGFNIF_00318</name>
</gene>
<proteinExistence type="predicted"/>
<dbReference type="PANTHER" id="PTHR30146">
    <property type="entry name" value="LACI-RELATED TRANSCRIPTIONAL REPRESSOR"/>
    <property type="match status" value="1"/>
</dbReference>
<evidence type="ECO:0000256" key="3">
    <source>
        <dbReference type="ARBA" id="ARBA00023163"/>
    </source>
</evidence>
<dbReference type="Pfam" id="PF13377">
    <property type="entry name" value="Peripla_BP_3"/>
    <property type="match status" value="1"/>
</dbReference>
<dbReference type="Gene3D" id="3.40.50.2300">
    <property type="match status" value="2"/>
</dbReference>
<evidence type="ECO:0000313" key="5">
    <source>
        <dbReference type="EMBL" id="VDG26925.1"/>
    </source>
</evidence>
<sequence>MKPTMKDVAERAGVSKSTVSQFLNKRYSYMSEATRKKIEQAIADLGYYPNQIAKSLKQKQTHIIAFVCANLSSRFSLELVASIEKSFQEAHYSVIIASTDDDPQKEQALIKSFLARQVDGIIVFPTKENRDFYQQLQQSHFPLVFVDRVLADLEIPSVLLDNQLAGFKATQTLLSQRHQNIAIITFPLGDRITTRVERIEGYRSALSEAGQSIREANIVSCVLDRVEWQLTQLMQRSDAPTGLVVTNDVLLEATLMWVKKQHIRVPDELSLVGIDDIASARLFEPEITTLAQPVSEIGVKAANLLLAAIDGQPTAARVYRYEPKLTIRNSIKTL</sequence>
<name>A0A660E277_9LACO</name>
<dbReference type="PROSITE" id="PS50932">
    <property type="entry name" value="HTH_LACI_2"/>
    <property type="match status" value="1"/>
</dbReference>
<dbReference type="AlphaFoldDB" id="A0A660E277"/>
<dbReference type="PANTHER" id="PTHR30146:SF109">
    <property type="entry name" value="HTH-TYPE TRANSCRIPTIONAL REGULATOR GALS"/>
    <property type="match status" value="1"/>
</dbReference>
<dbReference type="Pfam" id="PF00356">
    <property type="entry name" value="LacI"/>
    <property type="match status" value="1"/>
</dbReference>
<dbReference type="SUPFAM" id="SSF47413">
    <property type="entry name" value="lambda repressor-like DNA-binding domains"/>
    <property type="match status" value="1"/>
</dbReference>
<dbReference type="SUPFAM" id="SSF53822">
    <property type="entry name" value="Periplasmic binding protein-like I"/>
    <property type="match status" value="1"/>
</dbReference>
<organism evidence="5 6">
    <name type="scientific">Lactiplantibacillus mudanjiangensis</name>
    <dbReference type="NCBI Taxonomy" id="1296538"/>
    <lineage>
        <taxon>Bacteria</taxon>
        <taxon>Bacillati</taxon>
        <taxon>Bacillota</taxon>
        <taxon>Bacilli</taxon>
        <taxon>Lactobacillales</taxon>
        <taxon>Lactobacillaceae</taxon>
        <taxon>Lactiplantibacillus</taxon>
    </lineage>
</organism>
<dbReference type="GO" id="GO:0000976">
    <property type="term" value="F:transcription cis-regulatory region binding"/>
    <property type="evidence" value="ECO:0007669"/>
    <property type="project" value="TreeGrafter"/>
</dbReference>
<dbReference type="Proteomes" id="UP000289996">
    <property type="component" value="Unassembled WGS sequence"/>
</dbReference>
<keyword evidence="3" id="KW-0804">Transcription</keyword>
<evidence type="ECO:0000313" key="6">
    <source>
        <dbReference type="Proteomes" id="UP000289996"/>
    </source>
</evidence>
<accession>A0A660E277</accession>
<dbReference type="GO" id="GO:0003700">
    <property type="term" value="F:DNA-binding transcription factor activity"/>
    <property type="evidence" value="ECO:0007669"/>
    <property type="project" value="TreeGrafter"/>
</dbReference>
<keyword evidence="1" id="KW-0805">Transcription regulation</keyword>
<evidence type="ECO:0000256" key="2">
    <source>
        <dbReference type="ARBA" id="ARBA00023125"/>
    </source>
</evidence>
<dbReference type="Gene3D" id="1.10.260.40">
    <property type="entry name" value="lambda repressor-like DNA-binding domains"/>
    <property type="match status" value="1"/>
</dbReference>
<dbReference type="OrthoDB" id="9775106at2"/>
<evidence type="ECO:0000259" key="4">
    <source>
        <dbReference type="PROSITE" id="PS50932"/>
    </source>
</evidence>
<dbReference type="CDD" id="cd01392">
    <property type="entry name" value="HTH_LacI"/>
    <property type="match status" value="1"/>
</dbReference>
<dbReference type="InterPro" id="IPR046335">
    <property type="entry name" value="LacI/GalR-like_sensor"/>
</dbReference>
<keyword evidence="2" id="KW-0238">DNA-binding</keyword>
<dbReference type="RefSeq" id="WP_130851254.1">
    <property type="nucleotide sequence ID" value="NZ_UYIG01000001.1"/>
</dbReference>
<dbReference type="InterPro" id="IPR000843">
    <property type="entry name" value="HTH_LacI"/>
</dbReference>
<dbReference type="InterPro" id="IPR010982">
    <property type="entry name" value="Lambda_DNA-bd_dom_sf"/>
</dbReference>
<protein>
    <recommendedName>
        <fullName evidence="4">HTH lacI-type domain-containing protein</fullName>
    </recommendedName>
</protein>
<feature type="domain" description="HTH lacI-type" evidence="4">
    <location>
        <begin position="3"/>
        <end position="58"/>
    </location>
</feature>
<reference evidence="5 6" key="1">
    <citation type="submission" date="2018-11" db="EMBL/GenBank/DDBJ databases">
        <authorList>
            <person name="Wuyts S."/>
        </authorList>
    </citation>
    <scope>NUCLEOTIDE SEQUENCE [LARGE SCALE GENOMIC DNA]</scope>
    <source>
        <strain evidence="5">Lactobacillus mudanjiangensis AMBF249</strain>
    </source>
</reference>
<evidence type="ECO:0000256" key="1">
    <source>
        <dbReference type="ARBA" id="ARBA00023015"/>
    </source>
</evidence>
<dbReference type="SMART" id="SM00354">
    <property type="entry name" value="HTH_LACI"/>
    <property type="match status" value="1"/>
</dbReference>
<dbReference type="EMBL" id="UYIG01000001">
    <property type="protein sequence ID" value="VDG26925.1"/>
    <property type="molecule type" value="Genomic_DNA"/>
</dbReference>
<keyword evidence="6" id="KW-1185">Reference proteome</keyword>